<dbReference type="Proteomes" id="UP000008021">
    <property type="component" value="Chromosome 8"/>
</dbReference>
<keyword evidence="2" id="KW-1185">Reference proteome</keyword>
<evidence type="ECO:0000313" key="1">
    <source>
        <dbReference type="EnsemblPlants" id="OMERI08G06540.1"/>
    </source>
</evidence>
<name>A0A0E0EJB3_9ORYZ</name>
<reference evidence="1" key="2">
    <citation type="submission" date="2018-05" db="EMBL/GenBank/DDBJ databases">
        <title>OmerRS3 (Oryza meridionalis Reference Sequence Version 3).</title>
        <authorList>
            <person name="Zhang J."/>
            <person name="Kudrna D."/>
            <person name="Lee S."/>
            <person name="Talag J."/>
            <person name="Welchert J."/>
            <person name="Wing R.A."/>
        </authorList>
    </citation>
    <scope>NUCLEOTIDE SEQUENCE [LARGE SCALE GENOMIC DNA]</scope>
    <source>
        <strain evidence="1">cv. OR44</strain>
    </source>
</reference>
<dbReference type="Gramene" id="OMERI08G06540.1">
    <property type="protein sequence ID" value="OMERI08G06540.1"/>
    <property type="gene ID" value="OMERI08G06540"/>
</dbReference>
<sequence>MPYDGDGIGCCSLLHYAESPMTIARRRLRCWIGDPLLAFSHGGGREAFASLVYLSQSCRMERSRFLCICPRKRAYGTC</sequence>
<reference evidence="1" key="1">
    <citation type="submission" date="2015-04" db="UniProtKB">
        <authorList>
            <consortium name="EnsemblPlants"/>
        </authorList>
    </citation>
    <scope>IDENTIFICATION</scope>
</reference>
<evidence type="ECO:0000313" key="2">
    <source>
        <dbReference type="Proteomes" id="UP000008021"/>
    </source>
</evidence>
<dbReference type="HOGENOM" id="CLU_124114_0_0_1"/>
<accession>A0A0E0EJB3</accession>
<organism evidence="1">
    <name type="scientific">Oryza meridionalis</name>
    <dbReference type="NCBI Taxonomy" id="40149"/>
    <lineage>
        <taxon>Eukaryota</taxon>
        <taxon>Viridiplantae</taxon>
        <taxon>Streptophyta</taxon>
        <taxon>Embryophyta</taxon>
        <taxon>Tracheophyta</taxon>
        <taxon>Spermatophyta</taxon>
        <taxon>Magnoliopsida</taxon>
        <taxon>Liliopsida</taxon>
        <taxon>Poales</taxon>
        <taxon>Poaceae</taxon>
        <taxon>BOP clade</taxon>
        <taxon>Oryzoideae</taxon>
        <taxon>Oryzeae</taxon>
        <taxon>Oryzinae</taxon>
        <taxon>Oryza</taxon>
    </lineage>
</organism>
<dbReference type="STRING" id="40149.A0A0E0EJB3"/>
<dbReference type="AlphaFoldDB" id="A0A0E0EJB3"/>
<protein>
    <submittedName>
        <fullName evidence="1">Uncharacterized protein</fullName>
    </submittedName>
</protein>
<proteinExistence type="predicted"/>
<dbReference type="EnsemblPlants" id="OMERI08G06540.1">
    <property type="protein sequence ID" value="OMERI08G06540.1"/>
    <property type="gene ID" value="OMERI08G06540"/>
</dbReference>